<evidence type="ECO:0000313" key="8">
    <source>
        <dbReference type="EMBL" id="OFW57057.1"/>
    </source>
</evidence>
<dbReference type="GO" id="GO:0005886">
    <property type="term" value="C:plasma membrane"/>
    <property type="evidence" value="ECO:0007669"/>
    <property type="project" value="UniProtKB-SubCell"/>
</dbReference>
<dbReference type="InterPro" id="IPR050545">
    <property type="entry name" value="Mycobact_MmpL"/>
</dbReference>
<gene>
    <name evidence="8" type="ORF">A2Y75_02605</name>
</gene>
<dbReference type="PROSITE" id="PS50156">
    <property type="entry name" value="SSD"/>
    <property type="match status" value="2"/>
</dbReference>
<organism evidence="8 9">
    <name type="scientific">Candidatus Solincola sediminis</name>
    <dbReference type="NCBI Taxonomy" id="1797199"/>
    <lineage>
        <taxon>Bacteria</taxon>
        <taxon>Bacillati</taxon>
        <taxon>Actinomycetota</taxon>
        <taxon>Candidatus Geothermincolia</taxon>
        <taxon>Candidatus Geothermincolales</taxon>
        <taxon>Candidatus Geothermincolaceae</taxon>
        <taxon>Candidatus Solincola</taxon>
    </lineage>
</organism>
<feature type="transmembrane region" description="Helical" evidence="6">
    <location>
        <begin position="443"/>
        <end position="462"/>
    </location>
</feature>
<dbReference type="PANTHER" id="PTHR33406">
    <property type="entry name" value="MEMBRANE PROTEIN MJ1562-RELATED"/>
    <property type="match status" value="1"/>
</dbReference>
<reference evidence="8 9" key="1">
    <citation type="journal article" date="2016" name="Nat. Commun.">
        <title>Thousands of microbial genomes shed light on interconnected biogeochemical processes in an aquifer system.</title>
        <authorList>
            <person name="Anantharaman K."/>
            <person name="Brown C.T."/>
            <person name="Hug L.A."/>
            <person name="Sharon I."/>
            <person name="Castelle C.J."/>
            <person name="Probst A.J."/>
            <person name="Thomas B.C."/>
            <person name="Singh A."/>
            <person name="Wilkins M.J."/>
            <person name="Karaoz U."/>
            <person name="Brodie E.L."/>
            <person name="Williams K.H."/>
            <person name="Hubbard S.S."/>
            <person name="Banfield J.F."/>
        </authorList>
    </citation>
    <scope>NUCLEOTIDE SEQUENCE [LARGE SCALE GENOMIC DNA]</scope>
</reference>
<keyword evidence="5 6" id="KW-0472">Membrane</keyword>
<comment type="subcellular location">
    <subcellularLocation>
        <location evidence="1">Cell membrane</location>
        <topology evidence="1">Multi-pass membrane protein</topology>
    </subcellularLocation>
</comment>
<name>A0A1F2WJM9_9ACTN</name>
<dbReference type="SUPFAM" id="SSF82866">
    <property type="entry name" value="Multidrug efflux transporter AcrB transmembrane domain"/>
    <property type="match status" value="2"/>
</dbReference>
<feature type="domain" description="SSD" evidence="7">
    <location>
        <begin position="278"/>
        <end position="400"/>
    </location>
</feature>
<dbReference type="Pfam" id="PF03176">
    <property type="entry name" value="MMPL"/>
    <property type="match status" value="2"/>
</dbReference>
<keyword evidence="3 6" id="KW-0812">Transmembrane</keyword>
<feature type="transmembrane region" description="Helical" evidence="6">
    <location>
        <begin position="753"/>
        <end position="772"/>
    </location>
</feature>
<feature type="transmembrane region" description="Helical" evidence="6">
    <location>
        <begin position="275"/>
        <end position="296"/>
    </location>
</feature>
<feature type="transmembrane region" description="Helical" evidence="6">
    <location>
        <begin position="342"/>
        <end position="364"/>
    </location>
</feature>
<dbReference type="Proteomes" id="UP000177876">
    <property type="component" value="Unassembled WGS sequence"/>
</dbReference>
<feature type="transmembrane region" description="Helical" evidence="6">
    <location>
        <begin position="302"/>
        <end position="322"/>
    </location>
</feature>
<sequence>MGFFARLCRDHAKAVVIICILLTLPVAAGMFRIKVKAGQKDLIPTKYETSRTLDQVDELFGGITYEIPMIQSNHLLEYPMIKKFLLLEKEAEKNIGDQYYVSIQHYLSAFALNAIAEAKQRAGIEITDISTIFALEASTQPSLLHPDQMVPFPQVIEEGVQLYLADPTARKWMTEKQGLQGLLSIDMKYAQVLIKINPDLSSAEEKEAAVKIEDFFHSYFEESDPPASVVVGGDPSINRDLEEYVYKSSWFLGLLAFGLLLLLLYLFFQRITDVIFPLFTIVIAAIWIYGLMGWIGYPYTEISIALGPLVLGISLGDLLYMITRFYEELGIRGQARKASTKAIVTVGVATFIVAVCTVVAFFSFRLSDFDVLQQFGIMAAVGVGVAFVFTVTLLPSLMILREDYHKSRGKEGPARGTKLFDRERRFRIESLLERIAGASKSHASAVLVIFGFIVLICLLGSFRLTTEPDLRALAPKGLPALEAQYAEEAVFGGQQQDVLLLTGDVLQPQALLAMHDFQERLAATPYFDEGSTSSIGELVHDFRMSGSGGSVGQEGEDFAAYIPSSKAEVEETIARIGSLMGPQEGFLISEDHQAALVNIMSEGAKTNEEVRDRYKILNENAAACFDPIGINWKLAGITPLTENMLGNLVPTQVWTAILALGLSALVLMLIFRSIVYGLIALSVLAVSIAAEMGFLVLMDWKLDMMTVLIASIVIGVGIDFGIQFIYRFREELKRSGTVEEALDTTIRTVGKPIIAGAISMAIAFAIIVFSRMAPIQRFGAITAVCLLVSLAASMLVVPSLLVLMARRQARAASKE</sequence>
<feature type="transmembrane region" description="Helical" evidence="6">
    <location>
        <begin position="704"/>
        <end position="726"/>
    </location>
</feature>
<feature type="domain" description="SSD" evidence="7">
    <location>
        <begin position="662"/>
        <end position="803"/>
    </location>
</feature>
<dbReference type="EMBL" id="MELK01000038">
    <property type="protein sequence ID" value="OFW57057.1"/>
    <property type="molecule type" value="Genomic_DNA"/>
</dbReference>
<dbReference type="PANTHER" id="PTHR33406:SF13">
    <property type="entry name" value="MEMBRANE PROTEIN YDFJ"/>
    <property type="match status" value="1"/>
</dbReference>
<dbReference type="Gene3D" id="1.20.1640.10">
    <property type="entry name" value="Multidrug efflux transporter AcrB transmembrane domain"/>
    <property type="match status" value="2"/>
</dbReference>
<evidence type="ECO:0000256" key="4">
    <source>
        <dbReference type="ARBA" id="ARBA00022989"/>
    </source>
</evidence>
<evidence type="ECO:0000256" key="1">
    <source>
        <dbReference type="ARBA" id="ARBA00004651"/>
    </source>
</evidence>
<accession>A0A1F2WJM9</accession>
<dbReference type="InterPro" id="IPR000731">
    <property type="entry name" value="SSD"/>
</dbReference>
<evidence type="ECO:0000256" key="2">
    <source>
        <dbReference type="ARBA" id="ARBA00022475"/>
    </source>
</evidence>
<feature type="transmembrane region" description="Helical" evidence="6">
    <location>
        <begin position="250"/>
        <end position="268"/>
    </location>
</feature>
<feature type="transmembrane region" description="Helical" evidence="6">
    <location>
        <begin position="376"/>
        <end position="400"/>
    </location>
</feature>
<proteinExistence type="predicted"/>
<protein>
    <recommendedName>
        <fullName evidence="7">SSD domain-containing protein</fullName>
    </recommendedName>
</protein>
<evidence type="ECO:0000259" key="7">
    <source>
        <dbReference type="PROSITE" id="PS50156"/>
    </source>
</evidence>
<dbReference type="AlphaFoldDB" id="A0A1F2WJM9"/>
<keyword evidence="4 6" id="KW-1133">Transmembrane helix</keyword>
<feature type="transmembrane region" description="Helical" evidence="6">
    <location>
        <begin position="778"/>
        <end position="805"/>
    </location>
</feature>
<keyword evidence="2" id="KW-1003">Cell membrane</keyword>
<evidence type="ECO:0000256" key="5">
    <source>
        <dbReference type="ARBA" id="ARBA00023136"/>
    </source>
</evidence>
<dbReference type="InterPro" id="IPR004869">
    <property type="entry name" value="MMPL_dom"/>
</dbReference>
<evidence type="ECO:0000256" key="6">
    <source>
        <dbReference type="SAM" id="Phobius"/>
    </source>
</evidence>
<feature type="transmembrane region" description="Helical" evidence="6">
    <location>
        <begin position="678"/>
        <end position="698"/>
    </location>
</feature>
<feature type="transmembrane region" description="Helical" evidence="6">
    <location>
        <begin position="653"/>
        <end position="671"/>
    </location>
</feature>
<evidence type="ECO:0000256" key="3">
    <source>
        <dbReference type="ARBA" id="ARBA00022692"/>
    </source>
</evidence>
<evidence type="ECO:0000313" key="9">
    <source>
        <dbReference type="Proteomes" id="UP000177876"/>
    </source>
</evidence>
<comment type="caution">
    <text evidence="8">The sequence shown here is derived from an EMBL/GenBank/DDBJ whole genome shotgun (WGS) entry which is preliminary data.</text>
</comment>